<reference evidence="2 3" key="1">
    <citation type="submission" date="2016-11" db="EMBL/GenBank/DDBJ databases">
        <authorList>
            <person name="Jaros S."/>
            <person name="Januszkiewicz K."/>
            <person name="Wedrychowicz H."/>
        </authorList>
    </citation>
    <scope>NUCLEOTIDE SEQUENCE [LARGE SCALE GENOMIC DNA]</scope>
    <source>
        <strain evidence="2 3">DSM 43832</strain>
    </source>
</reference>
<keyword evidence="3" id="KW-1185">Reference proteome</keyword>
<protein>
    <submittedName>
        <fullName evidence="2">Uncharacterized protein</fullName>
    </submittedName>
</protein>
<sequence>MFDRLRALFGRPRPPEDVRPDAHTARSRETGGTDTDSTDTDGTDTDSTEFGSTDSAATTGTGRSEGFVGRVAGQDEGFAGETGAEARGDR</sequence>
<dbReference type="EMBL" id="FRAP01000007">
    <property type="protein sequence ID" value="SHK50139.1"/>
    <property type="molecule type" value="Genomic_DNA"/>
</dbReference>
<dbReference type="RefSeq" id="WP_073456927.1">
    <property type="nucleotide sequence ID" value="NZ_CALGVN010000045.1"/>
</dbReference>
<evidence type="ECO:0000313" key="3">
    <source>
        <dbReference type="Proteomes" id="UP000184363"/>
    </source>
</evidence>
<organism evidence="2 3">
    <name type="scientific">Pseudonocardia thermophila</name>
    <dbReference type="NCBI Taxonomy" id="1848"/>
    <lineage>
        <taxon>Bacteria</taxon>
        <taxon>Bacillati</taxon>
        <taxon>Actinomycetota</taxon>
        <taxon>Actinomycetes</taxon>
        <taxon>Pseudonocardiales</taxon>
        <taxon>Pseudonocardiaceae</taxon>
        <taxon>Pseudonocardia</taxon>
    </lineage>
</organism>
<dbReference type="STRING" id="1848.SAMN05443637_10758"/>
<evidence type="ECO:0000256" key="1">
    <source>
        <dbReference type="SAM" id="MobiDB-lite"/>
    </source>
</evidence>
<feature type="compositionally biased region" description="Acidic residues" evidence="1">
    <location>
        <begin position="36"/>
        <end position="47"/>
    </location>
</feature>
<dbReference type="AlphaFoldDB" id="A0A1M6SZT4"/>
<name>A0A1M6SZT4_PSETH</name>
<feature type="region of interest" description="Disordered" evidence="1">
    <location>
        <begin position="1"/>
        <end position="90"/>
    </location>
</feature>
<gene>
    <name evidence="2" type="ORF">SAMN05443637_10758</name>
</gene>
<feature type="compositionally biased region" description="Basic and acidic residues" evidence="1">
    <location>
        <begin position="13"/>
        <end position="31"/>
    </location>
</feature>
<evidence type="ECO:0000313" key="2">
    <source>
        <dbReference type="EMBL" id="SHK50139.1"/>
    </source>
</evidence>
<feature type="compositionally biased region" description="Low complexity" evidence="1">
    <location>
        <begin position="48"/>
        <end position="62"/>
    </location>
</feature>
<accession>A0A1M6SZT4</accession>
<dbReference type="Proteomes" id="UP000184363">
    <property type="component" value="Unassembled WGS sequence"/>
</dbReference>
<proteinExistence type="predicted"/>